<dbReference type="GO" id="GO:0000179">
    <property type="term" value="F:rRNA (adenine-N6,N6-)-dimethyltransferase activity"/>
    <property type="evidence" value="ECO:0007669"/>
    <property type="project" value="InterPro"/>
</dbReference>
<dbReference type="InterPro" id="IPR029063">
    <property type="entry name" value="SAM-dependent_MTases_sf"/>
</dbReference>
<comment type="similarity">
    <text evidence="1">Belongs to the methyltransferase superfamily. L-isoaspartyl/D-aspartyl protein methyltransferase family.</text>
</comment>
<dbReference type="AlphaFoldDB" id="A0A7W6NK23"/>
<evidence type="ECO:0000313" key="6">
    <source>
        <dbReference type="Proteomes" id="UP000528286"/>
    </source>
</evidence>
<dbReference type="Pfam" id="PF01135">
    <property type="entry name" value="PCMT"/>
    <property type="match status" value="1"/>
</dbReference>
<keyword evidence="5" id="KW-0808">Transferase</keyword>
<sequence length="220" mass="23752">MEMGKLMDYEAQRVKMVDNQVRTTDVTSHSVLSAFLTVPRENFVPEHLKALAYVDKDIELAPGRYLTHASPVAKLLQLAAVSREDRVLEIGTGTGYVTALLALLAGSVVSVESDAALADTARKNLSSSENVKIVSGDLEKGAASDGPYDLVFLNGAVEEIPEQLFQQMKDGGRLIAVIGYGNASRAHLFVKERGTIGGTPEFNTAVKPLPGFRKAVEFQF</sequence>
<organism evidence="5 6">
    <name type="scientific">Gellertiella hungarica</name>
    <dbReference type="NCBI Taxonomy" id="1572859"/>
    <lineage>
        <taxon>Bacteria</taxon>
        <taxon>Pseudomonadati</taxon>
        <taxon>Pseudomonadota</taxon>
        <taxon>Alphaproteobacteria</taxon>
        <taxon>Hyphomicrobiales</taxon>
        <taxon>Rhizobiaceae</taxon>
        <taxon>Gellertiella</taxon>
    </lineage>
</organism>
<dbReference type="InterPro" id="IPR000682">
    <property type="entry name" value="PCMT"/>
</dbReference>
<protein>
    <recommendedName>
        <fullName evidence="2">Protein-L-isoaspartate O-methyltransferase</fullName>
    </recommendedName>
    <alternativeName>
        <fullName evidence="4">Protein L-isoaspartyl methyltransferase</fullName>
    </alternativeName>
</protein>
<reference evidence="5 6" key="1">
    <citation type="submission" date="2020-08" db="EMBL/GenBank/DDBJ databases">
        <title>Genomic Encyclopedia of Type Strains, Phase IV (KMG-IV): sequencing the most valuable type-strain genomes for metagenomic binning, comparative biology and taxonomic classification.</title>
        <authorList>
            <person name="Goeker M."/>
        </authorList>
    </citation>
    <scope>NUCLEOTIDE SEQUENCE [LARGE SCALE GENOMIC DNA]</scope>
    <source>
        <strain evidence="5 6">DSM 29853</strain>
    </source>
</reference>
<evidence type="ECO:0000256" key="1">
    <source>
        <dbReference type="ARBA" id="ARBA00005369"/>
    </source>
</evidence>
<dbReference type="GO" id="GO:0005737">
    <property type="term" value="C:cytoplasm"/>
    <property type="evidence" value="ECO:0007669"/>
    <property type="project" value="TreeGrafter"/>
</dbReference>
<evidence type="ECO:0000256" key="2">
    <source>
        <dbReference type="ARBA" id="ARBA00013346"/>
    </source>
</evidence>
<name>A0A7W6NK23_9HYPH</name>
<comment type="caution">
    <text evidence="5">The sequence shown here is derived from an EMBL/GenBank/DDBJ whole genome shotgun (WGS) entry which is preliminary data.</text>
</comment>
<accession>A0A7W6NK23</accession>
<dbReference type="InterPro" id="IPR020596">
    <property type="entry name" value="rRNA_Ade_Mease_Trfase_CS"/>
</dbReference>
<dbReference type="PANTHER" id="PTHR11579">
    <property type="entry name" value="PROTEIN-L-ISOASPARTATE O-METHYLTRANSFERASE"/>
    <property type="match status" value="1"/>
</dbReference>
<dbReference type="SUPFAM" id="SSF53335">
    <property type="entry name" value="S-adenosyl-L-methionine-dependent methyltransferases"/>
    <property type="match status" value="1"/>
</dbReference>
<evidence type="ECO:0000313" key="5">
    <source>
        <dbReference type="EMBL" id="MBB4065000.1"/>
    </source>
</evidence>
<dbReference type="GO" id="GO:0004719">
    <property type="term" value="F:protein-L-isoaspartate (D-aspartate) O-methyltransferase activity"/>
    <property type="evidence" value="ECO:0007669"/>
    <property type="project" value="InterPro"/>
</dbReference>
<keyword evidence="6" id="KW-1185">Reference proteome</keyword>
<evidence type="ECO:0000256" key="4">
    <source>
        <dbReference type="ARBA" id="ARBA00030757"/>
    </source>
</evidence>
<dbReference type="Proteomes" id="UP000528286">
    <property type="component" value="Unassembled WGS sequence"/>
</dbReference>
<keyword evidence="5" id="KW-0489">Methyltransferase</keyword>
<dbReference type="PANTHER" id="PTHR11579:SF18">
    <property type="entry name" value="PROTEIN-L-ISOASPARTATE O-METHYLTRANSFERASE"/>
    <property type="match status" value="1"/>
</dbReference>
<dbReference type="Gene3D" id="3.40.50.150">
    <property type="entry name" value="Vaccinia Virus protein VP39"/>
    <property type="match status" value="1"/>
</dbReference>
<gene>
    <name evidence="5" type="ORF">GGR23_002187</name>
</gene>
<dbReference type="EMBL" id="JACIEZ010000003">
    <property type="protein sequence ID" value="MBB4065000.1"/>
    <property type="molecule type" value="Genomic_DNA"/>
</dbReference>
<dbReference type="CDD" id="cd02440">
    <property type="entry name" value="AdoMet_MTases"/>
    <property type="match status" value="1"/>
</dbReference>
<proteinExistence type="inferred from homology"/>
<evidence type="ECO:0000256" key="3">
    <source>
        <dbReference type="ARBA" id="ARBA00022691"/>
    </source>
</evidence>
<dbReference type="PROSITE" id="PS01131">
    <property type="entry name" value="RRNA_A_DIMETH"/>
    <property type="match status" value="1"/>
</dbReference>
<keyword evidence="3" id="KW-0949">S-adenosyl-L-methionine</keyword>